<protein>
    <submittedName>
        <fullName evidence="2">Uncharacterized protein</fullName>
    </submittedName>
</protein>
<dbReference type="EMBL" id="KQ090341">
    <property type="protein sequence ID" value="KMS97087.1"/>
    <property type="molecule type" value="Genomic_DNA"/>
</dbReference>
<feature type="transmembrane region" description="Helical" evidence="1">
    <location>
        <begin position="26"/>
        <end position="44"/>
    </location>
</feature>
<keyword evidence="3" id="KW-1185">Reference proteome</keyword>
<evidence type="ECO:0000313" key="3">
    <source>
        <dbReference type="Proteomes" id="UP000035740"/>
    </source>
</evidence>
<dbReference type="AlphaFoldDB" id="A0A0J8BAV5"/>
<dbReference type="Proteomes" id="UP000035740">
    <property type="component" value="Unassembled WGS sequence"/>
</dbReference>
<keyword evidence="1" id="KW-0812">Transmembrane</keyword>
<organism evidence="2 3">
    <name type="scientific">Beta vulgaris subsp. vulgaris</name>
    <name type="common">Beet</name>
    <dbReference type="NCBI Taxonomy" id="3555"/>
    <lineage>
        <taxon>Eukaryota</taxon>
        <taxon>Viridiplantae</taxon>
        <taxon>Streptophyta</taxon>
        <taxon>Embryophyta</taxon>
        <taxon>Tracheophyta</taxon>
        <taxon>Spermatophyta</taxon>
        <taxon>Magnoliopsida</taxon>
        <taxon>eudicotyledons</taxon>
        <taxon>Gunneridae</taxon>
        <taxon>Pentapetalae</taxon>
        <taxon>Caryophyllales</taxon>
        <taxon>Chenopodiaceae</taxon>
        <taxon>Betoideae</taxon>
        <taxon>Beta</taxon>
    </lineage>
</organism>
<accession>A0A0J8BAV5</accession>
<feature type="transmembrane region" description="Helical" evidence="1">
    <location>
        <begin position="109"/>
        <end position="132"/>
    </location>
</feature>
<feature type="transmembrane region" description="Helical" evidence="1">
    <location>
        <begin position="64"/>
        <end position="97"/>
    </location>
</feature>
<name>A0A0J8BAV5_BETVV</name>
<proteinExistence type="predicted"/>
<sequence>MLSELHPSASPTFFEAAGETTPFHPLTLLLLSFVRVALPCYSLYAASYHDPLALPELPPRPALLLASSLLFGCCCFSPLRVLLLFFPAACAVVVVQLSRSAIALPYRLAVVEVDVVATLSLLTVLLPFLVVVQGSRKPQCTTLLTRSRDQLKSQRHPMSDISNVVSRFGKQVEENQNVDISIIKNGETTEKGNYKLARANMKYILHQKRTKNERIVHGKSILFFLIILRSCIF</sequence>
<keyword evidence="1" id="KW-1133">Transmembrane helix</keyword>
<reference evidence="2 3" key="1">
    <citation type="journal article" date="2014" name="Nature">
        <title>The genome of the recently domesticated crop plant sugar beet (Beta vulgaris).</title>
        <authorList>
            <person name="Dohm J.C."/>
            <person name="Minoche A.E."/>
            <person name="Holtgrawe D."/>
            <person name="Capella-Gutierrez S."/>
            <person name="Zakrzewski F."/>
            <person name="Tafer H."/>
            <person name="Rupp O."/>
            <person name="Sorensen T.R."/>
            <person name="Stracke R."/>
            <person name="Reinhardt R."/>
            <person name="Goesmann A."/>
            <person name="Kraft T."/>
            <person name="Schulz B."/>
            <person name="Stadler P.F."/>
            <person name="Schmidt T."/>
            <person name="Gabaldon T."/>
            <person name="Lehrach H."/>
            <person name="Weisshaar B."/>
            <person name="Himmelbauer H."/>
        </authorList>
    </citation>
    <scope>NUCLEOTIDE SEQUENCE [LARGE SCALE GENOMIC DNA]</scope>
    <source>
        <tissue evidence="2">Taproot</tissue>
    </source>
</reference>
<gene>
    <name evidence="2" type="ORF">BVRB_7g178690</name>
</gene>
<dbReference type="Gramene" id="KMS97087">
    <property type="protein sequence ID" value="KMS97087"/>
    <property type="gene ID" value="BVRB_7g178690"/>
</dbReference>
<evidence type="ECO:0000256" key="1">
    <source>
        <dbReference type="SAM" id="Phobius"/>
    </source>
</evidence>
<evidence type="ECO:0000313" key="2">
    <source>
        <dbReference type="EMBL" id="KMS97087.1"/>
    </source>
</evidence>
<keyword evidence="1" id="KW-0472">Membrane</keyword>